<keyword evidence="3" id="KW-1185">Reference proteome</keyword>
<feature type="compositionally biased region" description="Polar residues" evidence="1">
    <location>
        <begin position="171"/>
        <end position="189"/>
    </location>
</feature>
<feature type="compositionally biased region" description="Polar residues" evidence="1">
    <location>
        <begin position="440"/>
        <end position="451"/>
    </location>
</feature>
<feature type="compositionally biased region" description="Polar residues" evidence="1">
    <location>
        <begin position="114"/>
        <end position="123"/>
    </location>
</feature>
<evidence type="ECO:0000313" key="3">
    <source>
        <dbReference type="Proteomes" id="UP001295794"/>
    </source>
</evidence>
<feature type="compositionally biased region" description="Basic and acidic residues" evidence="1">
    <location>
        <begin position="767"/>
        <end position="777"/>
    </location>
</feature>
<sequence>VHRASRGPTLIRPQNHEIVRSLTLLRSSTTSSETHIQLNTITSTTPPMSTTAYMPFLVSTPQQEWMSEEMRRGEFFPPPPTGSGQKNGSRGGSRQSSTPSTPNPEAVPREQRQDPVTQASVTHPQVGALLNPLSHSPLTQMSLPSNSTLSSSLSQLSPAKEQGSETMIPPSETSDSPRATRSASSIVESHTPISHAYPASWGAQSKAQAVKADVPVQSPLSDESREIDKTQTRSNVPQDSNASATTLHGSVASDSSAVAPSAAVAGSHVSGELVAAPLTCSCRTEDFGPADAELIGTADAPGLLDRTPVMSPSDTPDYISRGVVSSLSMDIPPRSASDHWRPETSQTPISVVQRASPKLLSTPNESVDLLQSPDASAQPQVLSSPQSIDSDQQMTSAEWATAANVDPFHVKSPTPQELSETQLSLMMPAPHQSLRTSSTLMTHSGHSNTGLVHSPGDAQVAADPATPSEAPMASEETQAHIASHGHPDMGLVQGAEDAQVVDPLDSSIASTNEGKNRPEQDVALVRSPGDLSDPLKASIARGGDGSMTDDHVLELNGSGHGTTNLPEDLSAGGLGDEAPAEGAVQPEVASSDRVFDRDAANAQTEKTRRKYQRFGNVGTTAEEGPCHNPQGLALWLTSYAETSDRTHPLNEAGMGLVQSPGDAQVTHPLGPPNDPEDEKQEHRRFDSGTGLVQSPGDAQVPDPLESTSHTLPKPLVRDVADTGLVQASQGAPGMSSGASQTRSDQALELGRHDHGMTILGQRLSSQDPRDETQRQDDVQPGSTVSPTTPPVRPAPDAVDSTNSKYQRASEANVSADRVDGWAEQDTSSMLPNTPPINSLPSGIAEHLQDREGTTPAVSSGVPDTAPSDSLLPAVAGRLHQLGEETNDEKKPTSADDPPPPAKHVTTIGPDHPVSHGDHSATAEHAQGPVAEAAATQDQPRQPRSRPRSPPPPPKSLKDRIVQKIKDTVHH</sequence>
<feature type="compositionally biased region" description="Polar residues" evidence="1">
    <location>
        <begin position="232"/>
        <end position="248"/>
    </location>
</feature>
<evidence type="ECO:0000313" key="2">
    <source>
        <dbReference type="EMBL" id="CAK5266669.1"/>
    </source>
</evidence>
<feature type="region of interest" description="Disordered" evidence="1">
    <location>
        <begin position="332"/>
        <end position="396"/>
    </location>
</feature>
<dbReference type="Proteomes" id="UP001295794">
    <property type="component" value="Unassembled WGS sequence"/>
</dbReference>
<name>A0AAD2GYV8_9AGAR</name>
<feature type="compositionally biased region" description="Polar residues" evidence="1">
    <location>
        <begin position="82"/>
        <end position="100"/>
    </location>
</feature>
<feature type="compositionally biased region" description="Basic and acidic residues" evidence="1">
    <location>
        <begin position="222"/>
        <end position="231"/>
    </location>
</feature>
<dbReference type="AlphaFoldDB" id="A0AAD2GYV8"/>
<feature type="region of interest" description="Disordered" evidence="1">
    <location>
        <begin position="210"/>
        <end position="249"/>
    </location>
</feature>
<feature type="region of interest" description="Disordered" evidence="1">
    <location>
        <begin position="762"/>
        <end position="819"/>
    </location>
</feature>
<organism evidence="2 3">
    <name type="scientific">Mycena citricolor</name>
    <dbReference type="NCBI Taxonomy" id="2018698"/>
    <lineage>
        <taxon>Eukaryota</taxon>
        <taxon>Fungi</taxon>
        <taxon>Dikarya</taxon>
        <taxon>Basidiomycota</taxon>
        <taxon>Agaricomycotina</taxon>
        <taxon>Agaricomycetes</taxon>
        <taxon>Agaricomycetidae</taxon>
        <taxon>Agaricales</taxon>
        <taxon>Marasmiineae</taxon>
        <taxon>Mycenaceae</taxon>
        <taxon>Mycena</taxon>
    </lineage>
</organism>
<feature type="region of interest" description="Disordered" evidence="1">
    <location>
        <begin position="850"/>
        <end position="970"/>
    </location>
</feature>
<feature type="compositionally biased region" description="Low complexity" evidence="1">
    <location>
        <begin position="142"/>
        <end position="157"/>
    </location>
</feature>
<feature type="region of interest" description="Disordered" evidence="1">
    <location>
        <begin position="645"/>
        <end position="715"/>
    </location>
</feature>
<dbReference type="EMBL" id="CAVNYO010000110">
    <property type="protein sequence ID" value="CAK5266669.1"/>
    <property type="molecule type" value="Genomic_DNA"/>
</dbReference>
<accession>A0AAD2GYV8</accession>
<reference evidence="2" key="1">
    <citation type="submission" date="2023-11" db="EMBL/GenBank/DDBJ databases">
        <authorList>
            <person name="De Vega J J."/>
            <person name="De Vega J J."/>
        </authorList>
    </citation>
    <scope>NUCLEOTIDE SEQUENCE</scope>
</reference>
<comment type="caution">
    <text evidence="2">The sequence shown here is derived from an EMBL/GenBank/DDBJ whole genome shotgun (WGS) entry which is preliminary data.</text>
</comment>
<feature type="compositionally biased region" description="Basic and acidic residues" evidence="1">
    <location>
        <begin position="955"/>
        <end position="970"/>
    </location>
</feature>
<protein>
    <submittedName>
        <fullName evidence="2">Uncharacterized protein</fullName>
    </submittedName>
</protein>
<feature type="compositionally biased region" description="Basic and acidic residues" evidence="1">
    <location>
        <begin position="912"/>
        <end position="921"/>
    </location>
</feature>
<gene>
    <name evidence="2" type="ORF">MYCIT1_LOCUS8579</name>
</gene>
<proteinExistence type="predicted"/>
<feature type="non-terminal residue" evidence="2">
    <location>
        <position position="1"/>
    </location>
</feature>
<evidence type="ECO:0000256" key="1">
    <source>
        <dbReference type="SAM" id="MobiDB-lite"/>
    </source>
</evidence>
<feature type="region of interest" description="Disordered" evidence="1">
    <location>
        <begin position="64"/>
        <end position="189"/>
    </location>
</feature>
<feature type="compositionally biased region" description="Polar residues" evidence="1">
    <location>
        <begin position="801"/>
        <end position="812"/>
    </location>
</feature>
<feature type="region of interest" description="Disordered" evidence="1">
    <location>
        <begin position="440"/>
        <end position="470"/>
    </location>
</feature>
<feature type="compositionally biased region" description="Polar residues" evidence="1">
    <location>
        <begin position="373"/>
        <end position="396"/>
    </location>
</feature>